<keyword evidence="6 11" id="KW-1133">Transmembrane helix</keyword>
<evidence type="ECO:0000313" key="12">
    <source>
        <dbReference type="EMBL" id="SMF10254.1"/>
    </source>
</evidence>
<dbReference type="GO" id="GO:0015385">
    <property type="term" value="F:sodium:proton antiporter activity"/>
    <property type="evidence" value="ECO:0007669"/>
    <property type="project" value="TreeGrafter"/>
</dbReference>
<dbReference type="Pfam" id="PF06965">
    <property type="entry name" value="Na_H_antiport_1"/>
    <property type="match status" value="1"/>
</dbReference>
<dbReference type="AlphaFoldDB" id="A0A1X7D7D9"/>
<sequence length="78" mass="8386">MARHDHVQRLGTVAVLAVVGSALPTAMRTFLLTLAVVDDLIALIIIAFVYTDSVRVLFLGGAAVLLGILWVLTHKYAN</sequence>
<dbReference type="EMBL" id="FXAC01000009">
    <property type="protein sequence ID" value="SMF10254.1"/>
    <property type="molecule type" value="Genomic_DNA"/>
</dbReference>
<evidence type="ECO:0000256" key="4">
    <source>
        <dbReference type="ARBA" id="ARBA00022475"/>
    </source>
</evidence>
<evidence type="ECO:0000256" key="10">
    <source>
        <dbReference type="ARBA" id="ARBA00023201"/>
    </source>
</evidence>
<evidence type="ECO:0000256" key="7">
    <source>
        <dbReference type="ARBA" id="ARBA00023053"/>
    </source>
</evidence>
<keyword evidence="7" id="KW-0915">Sodium</keyword>
<dbReference type="PANTHER" id="PTHR30341">
    <property type="entry name" value="SODIUM ION/PROTON ANTIPORTER NHAA-RELATED"/>
    <property type="match status" value="1"/>
</dbReference>
<dbReference type="GO" id="GO:0006885">
    <property type="term" value="P:regulation of pH"/>
    <property type="evidence" value="ECO:0007669"/>
    <property type="project" value="InterPro"/>
</dbReference>
<feature type="transmembrane region" description="Helical" evidence="11">
    <location>
        <begin position="30"/>
        <end position="50"/>
    </location>
</feature>
<comment type="subcellular location">
    <subcellularLocation>
        <location evidence="1">Cell inner membrane</location>
        <topology evidence="1">Multi-pass membrane protein</topology>
    </subcellularLocation>
</comment>
<keyword evidence="2" id="KW-0813">Transport</keyword>
<evidence type="ECO:0000256" key="8">
    <source>
        <dbReference type="ARBA" id="ARBA00023065"/>
    </source>
</evidence>
<gene>
    <name evidence="12" type="ORF">SAMN06296028_10941</name>
</gene>
<dbReference type="Gene3D" id="1.20.1530.10">
    <property type="entry name" value="Na+/H+ antiporter like domain"/>
    <property type="match status" value="1"/>
</dbReference>
<evidence type="ECO:0000256" key="3">
    <source>
        <dbReference type="ARBA" id="ARBA00022449"/>
    </source>
</evidence>
<evidence type="ECO:0000256" key="11">
    <source>
        <dbReference type="SAM" id="Phobius"/>
    </source>
</evidence>
<proteinExistence type="predicted"/>
<accession>A0A1X7D7D9</accession>
<keyword evidence="10" id="KW-0739">Sodium transport</keyword>
<evidence type="ECO:0000256" key="1">
    <source>
        <dbReference type="ARBA" id="ARBA00004429"/>
    </source>
</evidence>
<reference evidence="13" key="1">
    <citation type="submission" date="2017-04" db="EMBL/GenBank/DDBJ databases">
        <authorList>
            <person name="Varghese N."/>
            <person name="Submissions S."/>
        </authorList>
    </citation>
    <scope>NUCLEOTIDE SEQUENCE [LARGE SCALE GENOMIC DNA]</scope>
    <source>
        <strain evidence="13">NIO-1021</strain>
    </source>
</reference>
<evidence type="ECO:0000313" key="13">
    <source>
        <dbReference type="Proteomes" id="UP000192929"/>
    </source>
</evidence>
<protein>
    <submittedName>
        <fullName evidence="12">Na+/H+ antiporter 1</fullName>
    </submittedName>
</protein>
<evidence type="ECO:0000256" key="9">
    <source>
        <dbReference type="ARBA" id="ARBA00023136"/>
    </source>
</evidence>
<dbReference type="Proteomes" id="UP000192929">
    <property type="component" value="Unassembled WGS sequence"/>
</dbReference>
<dbReference type="InterPro" id="IPR004670">
    <property type="entry name" value="NhaA"/>
</dbReference>
<organism evidence="12 13">
    <name type="scientific">Kocuria marina subsp. indica</name>
    <dbReference type="NCBI Taxonomy" id="1049583"/>
    <lineage>
        <taxon>Bacteria</taxon>
        <taxon>Bacillati</taxon>
        <taxon>Actinomycetota</taxon>
        <taxon>Actinomycetes</taxon>
        <taxon>Micrococcales</taxon>
        <taxon>Micrococcaceae</taxon>
        <taxon>Kocuria</taxon>
    </lineage>
</organism>
<keyword evidence="4" id="KW-1003">Cell membrane</keyword>
<keyword evidence="3" id="KW-0050">Antiport</keyword>
<keyword evidence="5 11" id="KW-0812">Transmembrane</keyword>
<evidence type="ECO:0000256" key="2">
    <source>
        <dbReference type="ARBA" id="ARBA00022448"/>
    </source>
</evidence>
<keyword evidence="8" id="KW-0406">Ion transport</keyword>
<keyword evidence="9 11" id="KW-0472">Membrane</keyword>
<name>A0A1X7D7D9_9MICC</name>
<keyword evidence="13" id="KW-1185">Reference proteome</keyword>
<dbReference type="InterPro" id="IPR023171">
    <property type="entry name" value="Na/H_antiporter_dom_sf"/>
</dbReference>
<evidence type="ECO:0000256" key="6">
    <source>
        <dbReference type="ARBA" id="ARBA00022989"/>
    </source>
</evidence>
<feature type="transmembrane region" description="Helical" evidence="11">
    <location>
        <begin position="56"/>
        <end position="73"/>
    </location>
</feature>
<evidence type="ECO:0000256" key="5">
    <source>
        <dbReference type="ARBA" id="ARBA00022692"/>
    </source>
</evidence>
<dbReference type="GO" id="GO:0005886">
    <property type="term" value="C:plasma membrane"/>
    <property type="evidence" value="ECO:0007669"/>
    <property type="project" value="UniProtKB-SubCell"/>
</dbReference>
<dbReference type="PANTHER" id="PTHR30341:SF0">
    <property type="entry name" value="NA(+)_H(+) ANTIPORTER NHAA"/>
    <property type="match status" value="1"/>
</dbReference>